<comment type="similarity">
    <text evidence="2">Belongs to the YbaB/EbfC family.</text>
</comment>
<evidence type="ECO:0000256" key="1">
    <source>
        <dbReference type="ARBA" id="ARBA00023125"/>
    </source>
</evidence>
<dbReference type="AlphaFoldDB" id="A0A923I5J0"/>
<comment type="function">
    <text evidence="2">Binds to DNA and alters its conformation. May be involved in regulation of gene expression, nucleoid organization and DNA protection.</text>
</comment>
<gene>
    <name evidence="4" type="ORF">H8S23_01420</name>
</gene>
<dbReference type="RefSeq" id="WP_186886529.1">
    <property type="nucleotide sequence ID" value="NZ_JACONZ010000001.1"/>
</dbReference>
<sequence length="115" mass="12694">MKARLPQGYGKVDRNALMQQYQQMQQDMESLTAELEAREHTVTAGGGQISLTMNGKYEVQRVEIKPEAVDPEDVELLEDLLAAAVNEAVRVVKETQESEMNTLTSGFNLPAGLSL</sequence>
<evidence type="ECO:0000256" key="3">
    <source>
        <dbReference type="SAM" id="Coils"/>
    </source>
</evidence>
<name>A0A923I5J0_9FIRM</name>
<dbReference type="Gene3D" id="3.30.1310.10">
    <property type="entry name" value="Nucleoid-associated protein YbaB-like domain"/>
    <property type="match status" value="1"/>
</dbReference>
<evidence type="ECO:0000313" key="4">
    <source>
        <dbReference type="EMBL" id="MBC5580159.1"/>
    </source>
</evidence>
<dbReference type="EMBL" id="JACONZ010000001">
    <property type="protein sequence ID" value="MBC5580159.1"/>
    <property type="molecule type" value="Genomic_DNA"/>
</dbReference>
<dbReference type="GO" id="GO:0003677">
    <property type="term" value="F:DNA binding"/>
    <property type="evidence" value="ECO:0007669"/>
    <property type="project" value="UniProtKB-UniRule"/>
</dbReference>
<keyword evidence="3" id="KW-0175">Coiled coil</keyword>
<protein>
    <recommendedName>
        <fullName evidence="2">Nucleoid-associated protein H8S23_01420</fullName>
    </recommendedName>
</protein>
<comment type="subunit">
    <text evidence="2">Homodimer.</text>
</comment>
<evidence type="ECO:0000313" key="5">
    <source>
        <dbReference type="Proteomes" id="UP000659630"/>
    </source>
</evidence>
<dbReference type="InterPro" id="IPR036894">
    <property type="entry name" value="YbaB-like_sf"/>
</dbReference>
<dbReference type="PIRSF" id="PIRSF004555">
    <property type="entry name" value="UCP004555"/>
    <property type="match status" value="1"/>
</dbReference>
<dbReference type="HAMAP" id="MF_00274">
    <property type="entry name" value="DNA_YbaB_EbfC"/>
    <property type="match status" value="1"/>
</dbReference>
<dbReference type="SUPFAM" id="SSF82607">
    <property type="entry name" value="YbaB-like"/>
    <property type="match status" value="1"/>
</dbReference>
<dbReference type="Proteomes" id="UP000659630">
    <property type="component" value="Unassembled WGS sequence"/>
</dbReference>
<comment type="subcellular location">
    <subcellularLocation>
        <location evidence="2">Cytoplasm</location>
        <location evidence="2">Nucleoid</location>
    </subcellularLocation>
</comment>
<proteinExistence type="inferred from homology"/>
<organism evidence="4 5">
    <name type="scientific">Anaerofilum hominis</name>
    <dbReference type="NCBI Taxonomy" id="2763016"/>
    <lineage>
        <taxon>Bacteria</taxon>
        <taxon>Bacillati</taxon>
        <taxon>Bacillota</taxon>
        <taxon>Clostridia</taxon>
        <taxon>Eubacteriales</taxon>
        <taxon>Oscillospiraceae</taxon>
        <taxon>Anaerofilum</taxon>
    </lineage>
</organism>
<dbReference type="InterPro" id="IPR004401">
    <property type="entry name" value="YbaB/EbfC"/>
</dbReference>
<dbReference type="PANTHER" id="PTHR33449">
    <property type="entry name" value="NUCLEOID-ASSOCIATED PROTEIN YBAB"/>
    <property type="match status" value="1"/>
</dbReference>
<keyword evidence="2" id="KW-0963">Cytoplasm</keyword>
<comment type="caution">
    <text evidence="4">The sequence shown here is derived from an EMBL/GenBank/DDBJ whole genome shotgun (WGS) entry which is preliminary data.</text>
</comment>
<dbReference type="NCBIfam" id="TIGR00103">
    <property type="entry name" value="DNA_YbaB_EbfC"/>
    <property type="match status" value="1"/>
</dbReference>
<dbReference type="Pfam" id="PF02575">
    <property type="entry name" value="YbaB_DNA_bd"/>
    <property type="match status" value="1"/>
</dbReference>
<dbReference type="PANTHER" id="PTHR33449:SF1">
    <property type="entry name" value="NUCLEOID-ASSOCIATED PROTEIN YBAB"/>
    <property type="match status" value="1"/>
</dbReference>
<feature type="coiled-coil region" evidence="3">
    <location>
        <begin position="14"/>
        <end position="41"/>
    </location>
</feature>
<keyword evidence="1 2" id="KW-0238">DNA-binding</keyword>
<reference evidence="4" key="1">
    <citation type="submission" date="2020-08" db="EMBL/GenBank/DDBJ databases">
        <title>Genome public.</title>
        <authorList>
            <person name="Liu C."/>
            <person name="Sun Q."/>
        </authorList>
    </citation>
    <scope>NUCLEOTIDE SEQUENCE</scope>
    <source>
        <strain evidence="4">BX8</strain>
    </source>
</reference>
<dbReference type="GO" id="GO:0043590">
    <property type="term" value="C:bacterial nucleoid"/>
    <property type="evidence" value="ECO:0007669"/>
    <property type="project" value="UniProtKB-UniRule"/>
</dbReference>
<evidence type="ECO:0000256" key="2">
    <source>
        <dbReference type="HAMAP-Rule" id="MF_00274"/>
    </source>
</evidence>
<keyword evidence="5" id="KW-1185">Reference proteome</keyword>
<accession>A0A923I5J0</accession>
<dbReference type="GO" id="GO:0005829">
    <property type="term" value="C:cytosol"/>
    <property type="evidence" value="ECO:0007669"/>
    <property type="project" value="TreeGrafter"/>
</dbReference>